<comment type="caution">
    <text evidence="3">The sequence shown here is derived from an EMBL/GenBank/DDBJ whole genome shotgun (WGS) entry which is preliminary data.</text>
</comment>
<reference evidence="3 4" key="1">
    <citation type="submission" date="2021-07" db="EMBL/GenBank/DDBJ databases">
        <title>Alteriqipengyuania abyssalis NZ-12B nov, sp.nov isolated from deep sea sponge in pacific ocean.</title>
        <authorList>
            <person name="Tareen S."/>
            <person name="Wink J."/>
        </authorList>
    </citation>
    <scope>NUCLEOTIDE SEQUENCE [LARGE SCALE GENOMIC DNA]</scope>
    <source>
        <strain evidence="3 4">NZ-12B</strain>
    </source>
</reference>
<feature type="domain" description="SnoaL-like" evidence="2">
    <location>
        <begin position="53"/>
        <end position="164"/>
    </location>
</feature>
<dbReference type="EMBL" id="JAHWXP010000003">
    <property type="protein sequence ID" value="MBY8337993.1"/>
    <property type="molecule type" value="Genomic_DNA"/>
</dbReference>
<keyword evidence="1" id="KW-0732">Signal</keyword>
<evidence type="ECO:0000259" key="2">
    <source>
        <dbReference type="Pfam" id="PF12680"/>
    </source>
</evidence>
<dbReference type="Pfam" id="PF12680">
    <property type="entry name" value="SnoaL_2"/>
    <property type="match status" value="1"/>
</dbReference>
<dbReference type="InterPro" id="IPR037401">
    <property type="entry name" value="SnoaL-like"/>
</dbReference>
<name>A0ABS7PG05_9SPHN</name>
<dbReference type="RefSeq" id="WP_222825467.1">
    <property type="nucleotide sequence ID" value="NZ_JAHWXP010000003.1"/>
</dbReference>
<feature type="chain" id="PRO_5045367206" evidence="1">
    <location>
        <begin position="35"/>
        <end position="184"/>
    </location>
</feature>
<dbReference type="Gene3D" id="3.10.450.50">
    <property type="match status" value="1"/>
</dbReference>
<evidence type="ECO:0000256" key="1">
    <source>
        <dbReference type="SAM" id="SignalP"/>
    </source>
</evidence>
<protein>
    <submittedName>
        <fullName evidence="3">Nuclear transport factor 2 family protein</fullName>
    </submittedName>
</protein>
<evidence type="ECO:0000313" key="3">
    <source>
        <dbReference type="EMBL" id="MBY8337993.1"/>
    </source>
</evidence>
<dbReference type="SUPFAM" id="SSF54427">
    <property type="entry name" value="NTF2-like"/>
    <property type="match status" value="1"/>
</dbReference>
<dbReference type="Proteomes" id="UP000759298">
    <property type="component" value="Unassembled WGS sequence"/>
</dbReference>
<gene>
    <name evidence="3" type="ORF">KYN89_13160</name>
</gene>
<feature type="signal peptide" evidence="1">
    <location>
        <begin position="1"/>
        <end position="34"/>
    </location>
</feature>
<evidence type="ECO:0000313" key="4">
    <source>
        <dbReference type="Proteomes" id="UP000759298"/>
    </source>
</evidence>
<keyword evidence="4" id="KW-1185">Reference proteome</keyword>
<organism evidence="3 4">
    <name type="scientific">Alteriqipengyuania abyssalis</name>
    <dbReference type="NCBI Taxonomy" id="2860200"/>
    <lineage>
        <taxon>Bacteria</taxon>
        <taxon>Pseudomonadati</taxon>
        <taxon>Pseudomonadota</taxon>
        <taxon>Alphaproteobacteria</taxon>
        <taxon>Sphingomonadales</taxon>
        <taxon>Erythrobacteraceae</taxon>
        <taxon>Alteriqipengyuania</taxon>
    </lineage>
</organism>
<proteinExistence type="predicted"/>
<accession>A0ABS7PG05</accession>
<dbReference type="InterPro" id="IPR032710">
    <property type="entry name" value="NTF2-like_dom_sf"/>
</dbReference>
<sequence>MKSNRLNSARSNPARTACLALAAALLCGAVPLSAQEAPPRDYGEVTAANTPLAEAYIAAYTSRDWDALEPLLAEEASFRDPTATLVFGGVESQGRAAIMERFRVGYAGITHMEFTPFRQIVSGEVAVAEGALHWGLDLGEGKAVDSVTPMVIVLILSDGKVIEHRDYVDYAPFLEAVREVRAGG</sequence>